<feature type="binding site" evidence="9">
    <location>
        <position position="33"/>
    </location>
    <ligand>
        <name>ATP</name>
        <dbReference type="ChEBI" id="CHEBI:30616"/>
    </ligand>
</feature>
<feature type="domain" description="Protein kinase" evidence="11">
    <location>
        <begin position="4"/>
        <end position="278"/>
    </location>
</feature>
<dbReference type="InterPro" id="IPR017441">
    <property type="entry name" value="Protein_kinase_ATP_BS"/>
</dbReference>
<comment type="similarity">
    <text evidence="10">Belongs to the protein kinase superfamily.</text>
</comment>
<dbReference type="Proteomes" id="UP001162031">
    <property type="component" value="Unassembled WGS sequence"/>
</dbReference>
<dbReference type="CDD" id="cd05123">
    <property type="entry name" value="STKc_AGC"/>
    <property type="match status" value="1"/>
</dbReference>
<keyword evidence="3" id="KW-0808">Transferase</keyword>
<sequence>MNSYQHLELLGHGGYASVHLVRQSNSCDLYALKRIPKSKVVTEQQTKRLEAEEHIIQHVKSPFLCQGFTSFETADDVSILLEYVEGRALYECVWRYRDVGRFPEKVTKFFAAQLVLALRDLHGQGYIHRDLKSGNVLVAKDGFVKVIDFGLARKVPDGSGRTRSMCGTHYVMAPEVRTRQPYGVAVDWWSLGVVMYEMATGRPPWEYQCPYGSTVDEYFDGIRHTAKVLFQGASQSTEKLEQGLSTELRSLIRNLLTIDPHERLGVDGATKVMNHAWFHDVNWELLEMKDESIVVPYDAQADYNAARVRTPAESQSLSSAESIDSDDNAKYFADF</sequence>
<dbReference type="GO" id="GO:0004691">
    <property type="term" value="F:cAMP-dependent protein kinase activity"/>
    <property type="evidence" value="ECO:0007669"/>
    <property type="project" value="UniProtKB-EC"/>
</dbReference>
<dbReference type="PANTHER" id="PTHR24353:SF153">
    <property type="entry name" value="CAMP-DEPENDENT PROTEIN KINASE CATALYTIC SUBUNIT 1"/>
    <property type="match status" value="1"/>
</dbReference>
<dbReference type="PROSITE" id="PS50011">
    <property type="entry name" value="PROTEIN_KINASE_DOM"/>
    <property type="match status" value="1"/>
</dbReference>
<dbReference type="GO" id="GO:0005634">
    <property type="term" value="C:nucleus"/>
    <property type="evidence" value="ECO:0007669"/>
    <property type="project" value="TreeGrafter"/>
</dbReference>
<keyword evidence="2 10" id="KW-0723">Serine/threonine-protein kinase</keyword>
<gene>
    <name evidence="12" type="ORF">HBR001_LOCUS4864</name>
</gene>
<comment type="catalytic activity">
    <reaction evidence="7">
        <text>L-threonyl-[protein] + ATP = O-phospho-L-threonyl-[protein] + ADP + H(+)</text>
        <dbReference type="Rhea" id="RHEA:46608"/>
        <dbReference type="Rhea" id="RHEA-COMP:11060"/>
        <dbReference type="Rhea" id="RHEA-COMP:11605"/>
        <dbReference type="ChEBI" id="CHEBI:15378"/>
        <dbReference type="ChEBI" id="CHEBI:30013"/>
        <dbReference type="ChEBI" id="CHEBI:30616"/>
        <dbReference type="ChEBI" id="CHEBI:61977"/>
        <dbReference type="ChEBI" id="CHEBI:456216"/>
        <dbReference type="EC" id="2.7.11.11"/>
    </reaction>
</comment>
<proteinExistence type="inferred from homology"/>
<evidence type="ECO:0000256" key="8">
    <source>
        <dbReference type="ARBA" id="ARBA00047454"/>
    </source>
</evidence>
<dbReference type="EMBL" id="CANTFL010001032">
    <property type="protein sequence ID" value="CAI5730454.1"/>
    <property type="molecule type" value="Genomic_DNA"/>
</dbReference>
<evidence type="ECO:0000256" key="3">
    <source>
        <dbReference type="ARBA" id="ARBA00022679"/>
    </source>
</evidence>
<protein>
    <recommendedName>
        <fullName evidence="1">cAMP-dependent protein kinase</fullName>
        <ecNumber evidence="1">2.7.11.11</ecNumber>
    </recommendedName>
</protein>
<dbReference type="InterPro" id="IPR008271">
    <property type="entry name" value="Ser/Thr_kinase_AS"/>
</dbReference>
<keyword evidence="6 9" id="KW-0067">ATP-binding</keyword>
<comment type="caution">
    <text evidence="12">The sequence shown here is derived from an EMBL/GenBank/DDBJ whole genome shotgun (WGS) entry which is preliminary data.</text>
</comment>
<dbReference type="Gene3D" id="3.30.200.20">
    <property type="entry name" value="Phosphorylase Kinase, domain 1"/>
    <property type="match status" value="1"/>
</dbReference>
<evidence type="ECO:0000256" key="6">
    <source>
        <dbReference type="ARBA" id="ARBA00022840"/>
    </source>
</evidence>
<dbReference type="GO" id="GO:0005524">
    <property type="term" value="F:ATP binding"/>
    <property type="evidence" value="ECO:0007669"/>
    <property type="project" value="UniProtKB-UniRule"/>
</dbReference>
<dbReference type="SUPFAM" id="SSF56112">
    <property type="entry name" value="Protein kinase-like (PK-like)"/>
    <property type="match status" value="1"/>
</dbReference>
<reference evidence="12" key="1">
    <citation type="submission" date="2022-12" db="EMBL/GenBank/DDBJ databases">
        <authorList>
            <person name="Webb A."/>
        </authorList>
    </citation>
    <scope>NUCLEOTIDE SEQUENCE</scope>
    <source>
        <strain evidence="12">Hp1</strain>
    </source>
</reference>
<dbReference type="InterPro" id="IPR011009">
    <property type="entry name" value="Kinase-like_dom_sf"/>
</dbReference>
<evidence type="ECO:0000313" key="13">
    <source>
        <dbReference type="Proteomes" id="UP001162031"/>
    </source>
</evidence>
<evidence type="ECO:0000256" key="2">
    <source>
        <dbReference type="ARBA" id="ARBA00022527"/>
    </source>
</evidence>
<dbReference type="InterPro" id="IPR000719">
    <property type="entry name" value="Prot_kinase_dom"/>
</dbReference>
<comment type="catalytic activity">
    <reaction evidence="8">
        <text>L-seryl-[protein] + ATP = O-phospho-L-seryl-[protein] + ADP + H(+)</text>
        <dbReference type="Rhea" id="RHEA:17989"/>
        <dbReference type="Rhea" id="RHEA-COMP:9863"/>
        <dbReference type="Rhea" id="RHEA-COMP:11604"/>
        <dbReference type="ChEBI" id="CHEBI:15378"/>
        <dbReference type="ChEBI" id="CHEBI:29999"/>
        <dbReference type="ChEBI" id="CHEBI:30616"/>
        <dbReference type="ChEBI" id="CHEBI:83421"/>
        <dbReference type="ChEBI" id="CHEBI:456216"/>
        <dbReference type="EC" id="2.7.11.11"/>
    </reaction>
</comment>
<keyword evidence="5" id="KW-0418">Kinase</keyword>
<evidence type="ECO:0000313" key="12">
    <source>
        <dbReference type="EMBL" id="CAI5730454.1"/>
    </source>
</evidence>
<evidence type="ECO:0000259" key="11">
    <source>
        <dbReference type="PROSITE" id="PS50011"/>
    </source>
</evidence>
<name>A0AAV0U157_HYABA</name>
<keyword evidence="13" id="KW-1185">Reference proteome</keyword>
<dbReference type="Gene3D" id="1.10.510.10">
    <property type="entry name" value="Transferase(Phosphotransferase) domain 1"/>
    <property type="match status" value="1"/>
</dbReference>
<evidence type="ECO:0000256" key="1">
    <source>
        <dbReference type="ARBA" id="ARBA00012444"/>
    </source>
</evidence>
<keyword evidence="4 9" id="KW-0547">Nucleotide-binding</keyword>
<evidence type="ECO:0000256" key="7">
    <source>
        <dbReference type="ARBA" id="ARBA00047292"/>
    </source>
</evidence>
<evidence type="ECO:0000256" key="5">
    <source>
        <dbReference type="ARBA" id="ARBA00022777"/>
    </source>
</evidence>
<dbReference type="GO" id="GO:0005829">
    <property type="term" value="C:cytosol"/>
    <property type="evidence" value="ECO:0007669"/>
    <property type="project" value="TreeGrafter"/>
</dbReference>
<evidence type="ECO:0000256" key="4">
    <source>
        <dbReference type="ARBA" id="ARBA00022741"/>
    </source>
</evidence>
<evidence type="ECO:0000256" key="9">
    <source>
        <dbReference type="PROSITE-ProRule" id="PRU10141"/>
    </source>
</evidence>
<dbReference type="EC" id="2.7.11.11" evidence="1"/>
<dbReference type="PANTHER" id="PTHR24353">
    <property type="entry name" value="CYCLIC NUCLEOTIDE-DEPENDENT PROTEIN KINASE"/>
    <property type="match status" value="1"/>
</dbReference>
<dbReference type="PROSITE" id="PS00108">
    <property type="entry name" value="PROTEIN_KINASE_ST"/>
    <property type="match status" value="1"/>
</dbReference>
<dbReference type="PROSITE" id="PS00107">
    <property type="entry name" value="PROTEIN_KINASE_ATP"/>
    <property type="match status" value="1"/>
</dbReference>
<dbReference type="AlphaFoldDB" id="A0AAV0U157"/>
<dbReference type="GO" id="GO:0005952">
    <property type="term" value="C:cAMP-dependent protein kinase complex"/>
    <property type="evidence" value="ECO:0007669"/>
    <property type="project" value="TreeGrafter"/>
</dbReference>
<dbReference type="Pfam" id="PF00069">
    <property type="entry name" value="Pkinase"/>
    <property type="match status" value="1"/>
</dbReference>
<evidence type="ECO:0000256" key="10">
    <source>
        <dbReference type="RuleBase" id="RU000304"/>
    </source>
</evidence>
<dbReference type="SMART" id="SM00220">
    <property type="entry name" value="S_TKc"/>
    <property type="match status" value="1"/>
</dbReference>
<dbReference type="InterPro" id="IPR045270">
    <property type="entry name" value="STKc_AGC"/>
</dbReference>
<organism evidence="12 13">
    <name type="scientific">Hyaloperonospora brassicae</name>
    <name type="common">Brassica downy mildew</name>
    <name type="synonym">Peronospora brassicae</name>
    <dbReference type="NCBI Taxonomy" id="162125"/>
    <lineage>
        <taxon>Eukaryota</taxon>
        <taxon>Sar</taxon>
        <taxon>Stramenopiles</taxon>
        <taxon>Oomycota</taxon>
        <taxon>Peronosporomycetes</taxon>
        <taxon>Peronosporales</taxon>
        <taxon>Peronosporaceae</taxon>
        <taxon>Hyaloperonospora</taxon>
    </lineage>
</organism>
<accession>A0AAV0U157</accession>